<dbReference type="EMBL" id="JADYXP020000016">
    <property type="protein sequence ID" value="KAL0108099.1"/>
    <property type="molecule type" value="Genomic_DNA"/>
</dbReference>
<proteinExistence type="predicted"/>
<dbReference type="PANTHER" id="PTHR10656:SF69">
    <property type="entry name" value="MAB-21-LIKE HHH_H2TH-LIKE DOMAIN-CONTAINING PROTEIN"/>
    <property type="match status" value="1"/>
</dbReference>
<sequence length="942" mass="109322">MRPTQSYSNRNNPNKKKNYNKEPNNCSTSNQDNEELEWLLKETVDRDPPGFILNNLMMCIQFFENFEEDIRQIKESLASSSESKYNENLPPQKHVLLPDVLQEHISHNFDFTSKRKTGVLVIEPLQPVRIYVVHDNIEITEQSNSPEYSSLNNGITYNMKMTKSDNPGYVFLQLLGKSPYSITTSGKEKDIGPSSTADDDEMYDDRNSNTMPSYQIRKRGLQTYSIFKTKSLPNLHDNDIIYEDQSISCKNTYGSRYNFDIKAEFDFEQASSIKNGSHNKMTWSKNELRVKNQNYPRYDSSSIAKSTILKVHRPASIASSGYRSGACDSDSNYSYLTLSKLNMQGASHSKAEPMIYPIYPNARLPPQCFKKMKIDNDKKLCMLQQKVKAQNRAQLLLNIADRQNNRDVYCISSKEFMDYFFFFCKNQLLEPLGLKLNDLGPSKESVIYSEKLIKRHDLNEFKSAEISPTMQLQWPTCAQEWLNRQKRTWPEASDISKVKAFGCYVIPENSLPKKSKFIPEFDYEIEWQLVFPAAERYLETCMTRSQVQVYLIALMLHKTFLRSTKDTIGLNTSHIRHTLFWLIEEGKLPNKFSDNQTGKYLMKLLDKLYCCVKSNPPELKDYFLPQKNMFNKISRGNLYNIQKQLKRVKENPVMYVFYAMQNIQHSDKFFPQLNFPKLHKILTMRQMTGVNQTSYMNSLSKTSESSKTMQNNGPSTFTSRTLITPYNPMDHIVEISEQCPNLKYRQQLAYLLDFFIDHFINMAEYCHKYRADQQKTAYLKQADQLFIILSKSPWNNDKLKTYYRKISDLKDRSIARSNNKPPETPKRNVTEPIYSSSLINRFSHLSAENSHLPRNEQSQSSQKDYADKITKMTDPEERLTNEEFVQTDVTSTITSKEEVPCTSRELPKNVAETSKNQDDATIPGAMPNVISLSDNLNDTTYI</sequence>
<keyword evidence="4" id="KW-1185">Reference proteome</keyword>
<evidence type="ECO:0000256" key="1">
    <source>
        <dbReference type="SAM" id="MobiDB-lite"/>
    </source>
</evidence>
<evidence type="ECO:0000313" key="3">
    <source>
        <dbReference type="EMBL" id="KAL0108099.1"/>
    </source>
</evidence>
<dbReference type="SMART" id="SM01265">
    <property type="entry name" value="Mab-21"/>
    <property type="match status" value="1"/>
</dbReference>
<dbReference type="Gene3D" id="1.10.1410.40">
    <property type="match status" value="1"/>
</dbReference>
<dbReference type="Proteomes" id="UP001430953">
    <property type="component" value="Unassembled WGS sequence"/>
</dbReference>
<dbReference type="InterPro" id="IPR046906">
    <property type="entry name" value="Mab-21_HhH/H2TH-like"/>
</dbReference>
<feature type="region of interest" description="Disordered" evidence="1">
    <location>
        <begin position="184"/>
        <end position="211"/>
    </location>
</feature>
<name>A0AAW2EWG7_9HYME</name>
<evidence type="ECO:0000313" key="4">
    <source>
        <dbReference type="Proteomes" id="UP001430953"/>
    </source>
</evidence>
<dbReference type="Pfam" id="PF20266">
    <property type="entry name" value="Mab-21_C"/>
    <property type="match status" value="1"/>
</dbReference>
<feature type="region of interest" description="Disordered" evidence="1">
    <location>
        <begin position="813"/>
        <end position="832"/>
    </location>
</feature>
<gene>
    <name evidence="3" type="ORF">PUN28_015003</name>
</gene>
<dbReference type="InterPro" id="IPR024810">
    <property type="entry name" value="MAB21L/cGLR"/>
</dbReference>
<feature type="domain" description="Mab-21-like HhH/H2TH-like" evidence="2">
    <location>
        <begin position="558"/>
        <end position="646"/>
    </location>
</feature>
<dbReference type="AlphaFoldDB" id="A0AAW2EWG7"/>
<protein>
    <recommendedName>
        <fullName evidence="2">Mab-21-like HhH/H2TH-like domain-containing protein</fullName>
    </recommendedName>
</protein>
<comment type="caution">
    <text evidence="3">The sequence shown here is derived from an EMBL/GenBank/DDBJ whole genome shotgun (WGS) entry which is preliminary data.</text>
</comment>
<accession>A0AAW2EWG7</accession>
<organism evidence="3 4">
    <name type="scientific">Cardiocondyla obscurior</name>
    <dbReference type="NCBI Taxonomy" id="286306"/>
    <lineage>
        <taxon>Eukaryota</taxon>
        <taxon>Metazoa</taxon>
        <taxon>Ecdysozoa</taxon>
        <taxon>Arthropoda</taxon>
        <taxon>Hexapoda</taxon>
        <taxon>Insecta</taxon>
        <taxon>Pterygota</taxon>
        <taxon>Neoptera</taxon>
        <taxon>Endopterygota</taxon>
        <taxon>Hymenoptera</taxon>
        <taxon>Apocrita</taxon>
        <taxon>Aculeata</taxon>
        <taxon>Formicoidea</taxon>
        <taxon>Formicidae</taxon>
        <taxon>Myrmicinae</taxon>
        <taxon>Cardiocondyla</taxon>
    </lineage>
</organism>
<feature type="region of interest" description="Disordered" evidence="1">
    <location>
        <begin position="1"/>
        <end position="30"/>
    </location>
</feature>
<dbReference type="PANTHER" id="PTHR10656">
    <property type="entry name" value="CELL FATE DETERMINING PROTEIN MAB21-RELATED"/>
    <property type="match status" value="1"/>
</dbReference>
<evidence type="ECO:0000259" key="2">
    <source>
        <dbReference type="Pfam" id="PF20266"/>
    </source>
</evidence>
<feature type="region of interest" description="Disordered" evidence="1">
    <location>
        <begin position="898"/>
        <end position="922"/>
    </location>
</feature>
<reference evidence="3 4" key="1">
    <citation type="submission" date="2023-03" db="EMBL/GenBank/DDBJ databases">
        <title>High recombination rates correlate with genetic variation in Cardiocondyla obscurior ants.</title>
        <authorList>
            <person name="Errbii M."/>
        </authorList>
    </citation>
    <scope>NUCLEOTIDE SEQUENCE [LARGE SCALE GENOMIC DNA]</scope>
    <source>
        <strain evidence="3">Alpha-2009</strain>
        <tissue evidence="3">Whole body</tissue>
    </source>
</reference>